<reference evidence="3" key="1">
    <citation type="submission" date="2015-11" db="EMBL/GenBank/DDBJ databases">
        <authorList>
            <person name="Varghese N."/>
        </authorList>
    </citation>
    <scope>NUCLEOTIDE SEQUENCE [LARGE SCALE GENOMIC DNA]</scope>
    <source>
        <strain evidence="3">JGI-23</strain>
    </source>
</reference>
<dbReference type="InterPro" id="IPR013216">
    <property type="entry name" value="Methyltransf_11"/>
</dbReference>
<accession>A0A0P1MR84</accession>
<dbReference type="GO" id="GO:0008757">
    <property type="term" value="F:S-adenosylmethionine-dependent methyltransferase activity"/>
    <property type="evidence" value="ECO:0007669"/>
    <property type="project" value="InterPro"/>
</dbReference>
<dbReference type="PANTHER" id="PTHR45036:SF1">
    <property type="entry name" value="METHYLTRANSFERASE LIKE 7A"/>
    <property type="match status" value="1"/>
</dbReference>
<dbReference type="RefSeq" id="WP_092347883.1">
    <property type="nucleotide sequence ID" value="NZ_CZVW01000004.1"/>
</dbReference>
<dbReference type="GO" id="GO:0032259">
    <property type="term" value="P:methylation"/>
    <property type="evidence" value="ECO:0007669"/>
    <property type="project" value="UniProtKB-KW"/>
</dbReference>
<keyword evidence="2" id="KW-0489">Methyltransferase</keyword>
<dbReference type="AlphaFoldDB" id="A0A0P1MR84"/>
<organism evidence="2 3">
    <name type="scientific">Candidatus Chryseopegocella kryptomonas</name>
    <dbReference type="NCBI Taxonomy" id="1633643"/>
    <lineage>
        <taxon>Bacteria</taxon>
        <taxon>Pseudomonadati</taxon>
        <taxon>Candidatus Kryptoniota</taxon>
        <taxon>Candidatus Chryseopegocella</taxon>
    </lineage>
</organism>
<dbReference type="Proteomes" id="UP000199197">
    <property type="component" value="Unassembled WGS sequence"/>
</dbReference>
<evidence type="ECO:0000259" key="1">
    <source>
        <dbReference type="Pfam" id="PF08241"/>
    </source>
</evidence>
<evidence type="ECO:0000313" key="3">
    <source>
        <dbReference type="Proteomes" id="UP000199197"/>
    </source>
</evidence>
<dbReference type="EMBL" id="CZVW01000004">
    <property type="protein sequence ID" value="CUS98380.1"/>
    <property type="molecule type" value="Genomic_DNA"/>
</dbReference>
<gene>
    <name evidence="2" type="ORF">JGI23_00470</name>
</gene>
<dbReference type="InterPro" id="IPR052356">
    <property type="entry name" value="Thiol_S-MT"/>
</dbReference>
<feature type="domain" description="Methyltransferase type 11" evidence="1">
    <location>
        <begin position="44"/>
        <end position="138"/>
    </location>
</feature>
<proteinExistence type="predicted"/>
<dbReference type="InterPro" id="IPR029063">
    <property type="entry name" value="SAM-dependent_MTases_sf"/>
</dbReference>
<sequence length="201" mass="22793">MALKKFFRKIFALAYDFFMSPVERTGLRKLRKKILRLVKGENVLELGVGTGLNIPVYPDGVKIIGVEPKFEMLERAIKRAKIFKSNVSFICASAEALPFEDEKFDTVFATFVFCEVNNPEKGFSEILRVLKSGGRLILLEHVRPDGKFASKIFDIANRFTSIFGENINRRTVELAQRSGIKIEKVENIYDGVVKLIVGMKP</sequence>
<dbReference type="CDD" id="cd02440">
    <property type="entry name" value="AdoMet_MTases"/>
    <property type="match status" value="1"/>
</dbReference>
<evidence type="ECO:0000313" key="2">
    <source>
        <dbReference type="EMBL" id="CUS98380.1"/>
    </source>
</evidence>
<dbReference type="Pfam" id="PF08241">
    <property type="entry name" value="Methyltransf_11"/>
    <property type="match status" value="1"/>
</dbReference>
<protein>
    <submittedName>
        <fullName evidence="2">Demethylmenaquinone methyltransferase / 2-methoxy-6-polyprenyl-1,4-benzoquinol methylase</fullName>
    </submittedName>
</protein>
<dbReference type="SUPFAM" id="SSF53335">
    <property type="entry name" value="S-adenosyl-L-methionine-dependent methyltransferases"/>
    <property type="match status" value="1"/>
</dbReference>
<keyword evidence="3" id="KW-1185">Reference proteome</keyword>
<dbReference type="OrthoDB" id="9772751at2"/>
<name>A0A0P1MR84_9BACT</name>
<dbReference type="Gene3D" id="3.40.50.150">
    <property type="entry name" value="Vaccinia Virus protein VP39"/>
    <property type="match status" value="1"/>
</dbReference>
<keyword evidence="2" id="KW-0808">Transferase</keyword>
<dbReference type="PANTHER" id="PTHR45036">
    <property type="entry name" value="METHYLTRANSFERASE LIKE 7B"/>
    <property type="match status" value="1"/>
</dbReference>